<reference evidence="2" key="1">
    <citation type="journal article" date="2015" name="Nature">
        <title>Complex archaea that bridge the gap between prokaryotes and eukaryotes.</title>
        <authorList>
            <person name="Spang A."/>
            <person name="Saw J.H."/>
            <person name="Jorgensen S.L."/>
            <person name="Zaremba-Niedzwiedzka K."/>
            <person name="Martijn J."/>
            <person name="Lind A.E."/>
            <person name="van Eijk R."/>
            <person name="Schleper C."/>
            <person name="Guy L."/>
            <person name="Ettema T.J."/>
        </authorList>
    </citation>
    <scope>NUCLEOTIDE SEQUENCE</scope>
</reference>
<organism evidence="2">
    <name type="scientific">marine sediment metagenome</name>
    <dbReference type="NCBI Taxonomy" id="412755"/>
    <lineage>
        <taxon>unclassified sequences</taxon>
        <taxon>metagenomes</taxon>
        <taxon>ecological metagenomes</taxon>
    </lineage>
</organism>
<proteinExistence type="predicted"/>
<gene>
    <name evidence="2" type="ORF">LCGC14_1893520</name>
</gene>
<protein>
    <submittedName>
        <fullName evidence="2">Uncharacterized protein</fullName>
    </submittedName>
</protein>
<sequence>NNKKMNNLKKFLYTSIGVAILGLLLIGYGQVQGLSRLEVDNQMRTSTSTPVTLSLYSRSAGQSATTTQNATTTFQTIGIDLVDLNIQFKGSSTDATLNWVYQFSDNNMDWYGEDLAQTASARTITHSSTTLAHSWNPEVASTTVVRKNISIDPIASRYMRIIFTTTNATSSVHARVALKSEVNR</sequence>
<keyword evidence="1" id="KW-0812">Transmembrane</keyword>
<feature type="transmembrane region" description="Helical" evidence="1">
    <location>
        <begin position="12"/>
        <end position="31"/>
    </location>
</feature>
<comment type="caution">
    <text evidence="2">The sequence shown here is derived from an EMBL/GenBank/DDBJ whole genome shotgun (WGS) entry which is preliminary data.</text>
</comment>
<dbReference type="AlphaFoldDB" id="A0A0F9FYQ6"/>
<name>A0A0F9FYQ6_9ZZZZ</name>
<accession>A0A0F9FYQ6</accession>
<dbReference type="EMBL" id="LAZR01019702">
    <property type="protein sequence ID" value="KKL91559.1"/>
    <property type="molecule type" value="Genomic_DNA"/>
</dbReference>
<keyword evidence="1" id="KW-0472">Membrane</keyword>
<feature type="non-terminal residue" evidence="2">
    <location>
        <position position="1"/>
    </location>
</feature>
<keyword evidence="1" id="KW-1133">Transmembrane helix</keyword>
<evidence type="ECO:0000313" key="2">
    <source>
        <dbReference type="EMBL" id="KKL91559.1"/>
    </source>
</evidence>
<evidence type="ECO:0000256" key="1">
    <source>
        <dbReference type="SAM" id="Phobius"/>
    </source>
</evidence>